<evidence type="ECO:0000259" key="2">
    <source>
        <dbReference type="Pfam" id="PF00293"/>
    </source>
</evidence>
<gene>
    <name evidence="3" type="ORF">MAC_08720</name>
</gene>
<protein>
    <submittedName>
        <fullName evidence="3">NUDIX domain-containing protein</fullName>
    </submittedName>
</protein>
<dbReference type="OrthoDB" id="10259236at2759"/>
<dbReference type="KEGG" id="maw:19253031"/>
<dbReference type="InParanoid" id="E9EFS2"/>
<dbReference type="eggNOG" id="ENOG502S9V3">
    <property type="taxonomic scope" value="Eukaryota"/>
</dbReference>
<dbReference type="InterPro" id="IPR000086">
    <property type="entry name" value="NUDIX_hydrolase_dom"/>
</dbReference>
<dbReference type="AlphaFoldDB" id="E9EFS2"/>
<dbReference type="InterPro" id="IPR051325">
    <property type="entry name" value="Nudix_hydrolase_domain"/>
</dbReference>
<dbReference type="SUPFAM" id="SSF55811">
    <property type="entry name" value="Nudix"/>
    <property type="match status" value="1"/>
</dbReference>
<dbReference type="Proteomes" id="UP000002499">
    <property type="component" value="Unassembled WGS sequence"/>
</dbReference>
<keyword evidence="1" id="KW-0378">Hydrolase</keyword>
<dbReference type="GeneID" id="19253031"/>
<dbReference type="EMBL" id="GL698584">
    <property type="protein sequence ID" value="EFY85260.1"/>
    <property type="molecule type" value="Genomic_DNA"/>
</dbReference>
<dbReference type="HOGENOM" id="CLU_037162_2_1_1"/>
<evidence type="ECO:0000313" key="4">
    <source>
        <dbReference type="Proteomes" id="UP000002499"/>
    </source>
</evidence>
<dbReference type="PROSITE" id="PS00893">
    <property type="entry name" value="NUDIX_BOX"/>
    <property type="match status" value="1"/>
</dbReference>
<dbReference type="PANTHER" id="PTHR21340">
    <property type="entry name" value="DIADENOSINE 5,5-P1,P4-TETRAPHOSPHATE PYROPHOSPHOHYDROLASE MUTT"/>
    <property type="match status" value="1"/>
</dbReference>
<reference evidence="3 4" key="1">
    <citation type="journal article" date="2011" name="PLoS Genet.">
        <title>Genome sequencing and comparative transcriptomics of the model entomopathogenic fungi Metarhizium anisopliae and M. acridum.</title>
        <authorList>
            <person name="Gao Q."/>
            <person name="Jin K."/>
            <person name="Ying S.H."/>
            <person name="Zhang Y."/>
            <person name="Xiao G."/>
            <person name="Shang Y."/>
            <person name="Duan Z."/>
            <person name="Hu X."/>
            <person name="Xie X.Q."/>
            <person name="Zhou G."/>
            <person name="Peng G."/>
            <person name="Luo Z."/>
            <person name="Huang W."/>
            <person name="Wang B."/>
            <person name="Fang W."/>
            <person name="Wang S."/>
            <person name="Zhong Y."/>
            <person name="Ma L.J."/>
            <person name="St Leger R.J."/>
            <person name="Zhao G.P."/>
            <person name="Pei Y."/>
            <person name="Feng M.G."/>
            <person name="Xia Y."/>
            <person name="Wang C."/>
        </authorList>
    </citation>
    <scope>NUCLEOTIDE SEQUENCE [LARGE SCALE GENOMIC DNA]</scope>
    <source>
        <strain evidence="3 4">CQMa 102</strain>
    </source>
</reference>
<dbReference type="GO" id="GO:0006754">
    <property type="term" value="P:ATP biosynthetic process"/>
    <property type="evidence" value="ECO:0007669"/>
    <property type="project" value="TreeGrafter"/>
</dbReference>
<dbReference type="GO" id="GO:0004081">
    <property type="term" value="F:bis(5'-nucleosyl)-tetraphosphatase (asymmetrical) activity"/>
    <property type="evidence" value="ECO:0007669"/>
    <property type="project" value="TreeGrafter"/>
</dbReference>
<dbReference type="GO" id="GO:0006167">
    <property type="term" value="P:AMP biosynthetic process"/>
    <property type="evidence" value="ECO:0007669"/>
    <property type="project" value="TreeGrafter"/>
</dbReference>
<sequence length="235" mass="25793">MPLSAKAVFSKPKAPSSFPSSDFIPRFTPSQGALVCGGCVIIDPTLRKVAFIHDPSTGINQLPKGRKNIGEDIHAAALREAREETGLHVAPLPLKGLTRATPTAQMLGQLVHEEGVAADAAGEDEEGGDVWEDVDEEGTNTERASGLTGWAHHCEPIGITTYRCETTLAFKIIFWYAAQADSLEDPRRDTKERWEQQYELKWVDAKRASTHTTFKADGQAMEKALADMRRSGYEI</sequence>
<dbReference type="InterPro" id="IPR020084">
    <property type="entry name" value="NUDIX_hydrolase_CS"/>
</dbReference>
<proteinExistence type="predicted"/>
<organism evidence="4">
    <name type="scientific">Metarhizium acridum (strain CQMa 102)</name>
    <dbReference type="NCBI Taxonomy" id="655827"/>
    <lineage>
        <taxon>Eukaryota</taxon>
        <taxon>Fungi</taxon>
        <taxon>Dikarya</taxon>
        <taxon>Ascomycota</taxon>
        <taxon>Pezizomycotina</taxon>
        <taxon>Sordariomycetes</taxon>
        <taxon>Hypocreomycetidae</taxon>
        <taxon>Hypocreales</taxon>
        <taxon>Clavicipitaceae</taxon>
        <taxon>Metarhizium</taxon>
    </lineage>
</organism>
<evidence type="ECO:0000313" key="3">
    <source>
        <dbReference type="EMBL" id="EFY85260.1"/>
    </source>
</evidence>
<dbReference type="PANTHER" id="PTHR21340:SF0">
    <property type="entry name" value="BIS(5'-NUCLEOSYL)-TETRAPHOSPHATASE [ASYMMETRICAL]"/>
    <property type="match status" value="1"/>
</dbReference>
<dbReference type="InterPro" id="IPR015797">
    <property type="entry name" value="NUDIX_hydrolase-like_dom_sf"/>
</dbReference>
<evidence type="ECO:0000256" key="1">
    <source>
        <dbReference type="ARBA" id="ARBA00022801"/>
    </source>
</evidence>
<feature type="domain" description="Nudix hydrolase" evidence="2">
    <location>
        <begin position="39"/>
        <end position="96"/>
    </location>
</feature>
<accession>E9EFS2</accession>
<keyword evidence="4" id="KW-1185">Reference proteome</keyword>
<dbReference type="Pfam" id="PF00293">
    <property type="entry name" value="NUDIX"/>
    <property type="match status" value="1"/>
</dbReference>
<dbReference type="Gene3D" id="3.90.79.10">
    <property type="entry name" value="Nucleoside Triphosphate Pyrophosphohydrolase"/>
    <property type="match status" value="1"/>
</dbReference>
<name>E9EFS2_METAQ</name>